<dbReference type="PROSITE" id="PS01124">
    <property type="entry name" value="HTH_ARAC_FAMILY_2"/>
    <property type="match status" value="1"/>
</dbReference>
<evidence type="ECO:0000259" key="4">
    <source>
        <dbReference type="PROSITE" id="PS01124"/>
    </source>
</evidence>
<dbReference type="InterPro" id="IPR018060">
    <property type="entry name" value="HTH_AraC"/>
</dbReference>
<comment type="caution">
    <text evidence="5">The sequence shown here is derived from an EMBL/GenBank/DDBJ whole genome shotgun (WGS) entry which is preliminary data.</text>
</comment>
<evidence type="ECO:0000313" key="5">
    <source>
        <dbReference type="EMBL" id="TDF95394.1"/>
    </source>
</evidence>
<dbReference type="EMBL" id="SMRT01000010">
    <property type="protein sequence ID" value="TDF95394.1"/>
    <property type="molecule type" value="Genomic_DNA"/>
</dbReference>
<dbReference type="InterPro" id="IPR037923">
    <property type="entry name" value="HTH-like"/>
</dbReference>
<name>A0A4V2ZT17_9BACL</name>
<dbReference type="InterPro" id="IPR009057">
    <property type="entry name" value="Homeodomain-like_sf"/>
</dbReference>
<dbReference type="GO" id="GO:0043565">
    <property type="term" value="F:sequence-specific DNA binding"/>
    <property type="evidence" value="ECO:0007669"/>
    <property type="project" value="InterPro"/>
</dbReference>
<dbReference type="PANTHER" id="PTHR43280:SF2">
    <property type="entry name" value="HTH-TYPE TRANSCRIPTIONAL REGULATOR EXSA"/>
    <property type="match status" value="1"/>
</dbReference>
<accession>A0A4V2ZT17</accession>
<dbReference type="PANTHER" id="PTHR43280">
    <property type="entry name" value="ARAC-FAMILY TRANSCRIPTIONAL REGULATOR"/>
    <property type="match status" value="1"/>
</dbReference>
<dbReference type="SMART" id="SM00342">
    <property type="entry name" value="HTH_ARAC"/>
    <property type="match status" value="1"/>
</dbReference>
<protein>
    <submittedName>
        <fullName evidence="5">AraC family transcriptional regulator</fullName>
    </submittedName>
</protein>
<gene>
    <name evidence="5" type="ORF">E1757_19965</name>
</gene>
<dbReference type="GO" id="GO:0003700">
    <property type="term" value="F:DNA-binding transcription factor activity"/>
    <property type="evidence" value="ECO:0007669"/>
    <property type="project" value="InterPro"/>
</dbReference>
<dbReference type="InterPro" id="IPR013096">
    <property type="entry name" value="Cupin_2"/>
</dbReference>
<dbReference type="Proteomes" id="UP000295636">
    <property type="component" value="Unassembled WGS sequence"/>
</dbReference>
<evidence type="ECO:0000256" key="3">
    <source>
        <dbReference type="ARBA" id="ARBA00023163"/>
    </source>
</evidence>
<dbReference type="OrthoDB" id="1975977at2"/>
<dbReference type="Gene3D" id="2.60.120.10">
    <property type="entry name" value="Jelly Rolls"/>
    <property type="match status" value="1"/>
</dbReference>
<dbReference type="Gene3D" id="1.10.10.60">
    <property type="entry name" value="Homeodomain-like"/>
    <property type="match status" value="2"/>
</dbReference>
<evidence type="ECO:0000256" key="1">
    <source>
        <dbReference type="ARBA" id="ARBA00023015"/>
    </source>
</evidence>
<evidence type="ECO:0000313" key="6">
    <source>
        <dbReference type="Proteomes" id="UP000295636"/>
    </source>
</evidence>
<dbReference type="Pfam" id="PF07883">
    <property type="entry name" value="Cupin_2"/>
    <property type="match status" value="1"/>
</dbReference>
<dbReference type="Pfam" id="PF12833">
    <property type="entry name" value="HTH_18"/>
    <property type="match status" value="1"/>
</dbReference>
<proteinExistence type="predicted"/>
<keyword evidence="1" id="KW-0805">Transcription regulation</keyword>
<keyword evidence="3" id="KW-0804">Transcription</keyword>
<organism evidence="5 6">
    <name type="scientific">Paenibacillus piri</name>
    <dbReference type="NCBI Taxonomy" id="2547395"/>
    <lineage>
        <taxon>Bacteria</taxon>
        <taxon>Bacillati</taxon>
        <taxon>Bacillota</taxon>
        <taxon>Bacilli</taxon>
        <taxon>Bacillales</taxon>
        <taxon>Paenibacillaceae</taxon>
        <taxon>Paenibacillus</taxon>
    </lineage>
</organism>
<dbReference type="InterPro" id="IPR014710">
    <property type="entry name" value="RmlC-like_jellyroll"/>
</dbReference>
<dbReference type="SUPFAM" id="SSF51215">
    <property type="entry name" value="Regulatory protein AraC"/>
    <property type="match status" value="1"/>
</dbReference>
<reference evidence="5 6" key="1">
    <citation type="submission" date="2019-03" db="EMBL/GenBank/DDBJ databases">
        <title>This is whole genome sequence of Paenibacillus sp MS74 strain.</title>
        <authorList>
            <person name="Trinh H.N."/>
        </authorList>
    </citation>
    <scope>NUCLEOTIDE SEQUENCE [LARGE SCALE GENOMIC DNA]</scope>
    <source>
        <strain evidence="5 6">MS74</strain>
    </source>
</reference>
<evidence type="ECO:0000256" key="2">
    <source>
        <dbReference type="ARBA" id="ARBA00023125"/>
    </source>
</evidence>
<feature type="domain" description="HTH araC/xylS-type" evidence="4">
    <location>
        <begin position="204"/>
        <end position="302"/>
    </location>
</feature>
<sequence>MWRCFMEQLFRIPKLYTSILLESLHYAKVEKGWTYPNHRHFIFEFIYCASGSMEQWVNGQPFVLKEGDSLIVKSGLYHHTAPLSEDTEFFVFHFDVDMKEVQTIFQIAANPLIPSQERTQSDQAGIFSVSSWVKGFIEEFGETLIKHEDSLIKEVEERLASSVILLRMQMRILDFIGLLADYFIKDTKLLEHNKMNASQINLAHEVAYQLELHSGERLQINELAKHVGVNRSYLSSCFKQVYGIAPREYFTKIKARTAKLLLQNTDLTIEEISTKLDFSSSAHFSKFFLNTVGLSPLKYRNASK</sequence>
<keyword evidence="6" id="KW-1185">Reference proteome</keyword>
<keyword evidence="2" id="KW-0238">DNA-binding</keyword>
<dbReference type="SUPFAM" id="SSF46689">
    <property type="entry name" value="Homeodomain-like"/>
    <property type="match status" value="2"/>
</dbReference>
<dbReference type="AlphaFoldDB" id="A0A4V2ZT17"/>